<comment type="caution">
    <text evidence="1">The sequence shown here is derived from an EMBL/GenBank/DDBJ whole genome shotgun (WGS) entry which is preliminary data.</text>
</comment>
<dbReference type="InterPro" id="IPR032675">
    <property type="entry name" value="LRR_dom_sf"/>
</dbReference>
<dbReference type="EMBL" id="BLAL01000012">
    <property type="protein sequence ID" value="GES74691.1"/>
    <property type="molecule type" value="Genomic_DNA"/>
</dbReference>
<organism evidence="1 3">
    <name type="scientific">Rhizophagus clarus</name>
    <dbReference type="NCBI Taxonomy" id="94130"/>
    <lineage>
        <taxon>Eukaryota</taxon>
        <taxon>Fungi</taxon>
        <taxon>Fungi incertae sedis</taxon>
        <taxon>Mucoromycota</taxon>
        <taxon>Glomeromycotina</taxon>
        <taxon>Glomeromycetes</taxon>
        <taxon>Glomerales</taxon>
        <taxon>Glomeraceae</taxon>
        <taxon>Rhizophagus</taxon>
    </lineage>
</organism>
<reference evidence="1 3" key="1">
    <citation type="submission" date="2017-11" db="EMBL/GenBank/DDBJ databases">
        <title>The genome of Rhizophagus clarus HR1 reveals common genetic basis of auxotrophy among arbuscular mycorrhizal fungi.</title>
        <authorList>
            <person name="Kobayashi Y."/>
        </authorList>
    </citation>
    <scope>NUCLEOTIDE SEQUENCE [LARGE SCALE GENOMIC DNA]</scope>
    <source>
        <strain evidence="1 3">HR1</strain>
    </source>
</reference>
<protein>
    <recommendedName>
        <fullName evidence="4">F-box domain-containing protein</fullName>
    </recommendedName>
</protein>
<dbReference type="Gene3D" id="3.80.10.10">
    <property type="entry name" value="Ribonuclease Inhibitor"/>
    <property type="match status" value="1"/>
</dbReference>
<evidence type="ECO:0000313" key="1">
    <source>
        <dbReference type="EMBL" id="GBC04757.1"/>
    </source>
</evidence>
<keyword evidence="3" id="KW-1185">Reference proteome</keyword>
<gene>
    <name evidence="2" type="ORF">RCL2_000216100</name>
    <name evidence="1" type="ORF">RclHR1_05850006</name>
</gene>
<accession>A0A2Z6SGK8</accession>
<dbReference type="EMBL" id="BEXD01003965">
    <property type="protein sequence ID" value="GBC04757.1"/>
    <property type="molecule type" value="Genomic_DNA"/>
</dbReference>
<dbReference type="AlphaFoldDB" id="A0A2Z6SGK8"/>
<dbReference type="Proteomes" id="UP000615446">
    <property type="component" value="Unassembled WGS sequence"/>
</dbReference>
<dbReference type="OrthoDB" id="2340847at2759"/>
<evidence type="ECO:0008006" key="4">
    <source>
        <dbReference type="Google" id="ProtNLM"/>
    </source>
</evidence>
<evidence type="ECO:0000313" key="2">
    <source>
        <dbReference type="EMBL" id="GES74691.1"/>
    </source>
</evidence>
<dbReference type="Proteomes" id="UP000247702">
    <property type="component" value="Unassembled WGS sequence"/>
</dbReference>
<dbReference type="SUPFAM" id="SSF52047">
    <property type="entry name" value="RNI-like"/>
    <property type="match status" value="1"/>
</dbReference>
<proteinExistence type="predicted"/>
<reference evidence="2" key="2">
    <citation type="submission" date="2019-10" db="EMBL/GenBank/DDBJ databases">
        <title>Conservation and host-specific expression of non-tandemly repeated heterogenous ribosome RNA gene in arbuscular mycorrhizal fungi.</title>
        <authorList>
            <person name="Maeda T."/>
            <person name="Kobayashi Y."/>
            <person name="Nakagawa T."/>
            <person name="Ezawa T."/>
            <person name="Yamaguchi K."/>
            <person name="Bino T."/>
            <person name="Nishimoto Y."/>
            <person name="Shigenobu S."/>
            <person name="Kawaguchi M."/>
        </authorList>
    </citation>
    <scope>NUCLEOTIDE SEQUENCE</scope>
    <source>
        <strain evidence="2">HR1</strain>
    </source>
</reference>
<sequence length="458" mass="54106">MTNLNGDVLHLIIEELRNDKKTLSSCLSVNRVCCEITVPILWNDPWKFLKLQKKNKKSLLKIIISHLSDESINNLSQQNLSINSYQKPLFNYISYCKHLNFNIIQKVIDTFKEKSKIPIIKNEILKLFINENMKFTHLYIPKRFDYKMDFIGTEHCFSEIKFISCSIDINDHVLFRLIEICKSIKELELYFGGCNYNNNGIGRLIEAQENLFYISLIDYSYHTSSFNEMIENSLTKHSNTIYYFKITKPPTKILSSFVNLKVLELNDKSKMDFFWNFSLPHLEILRVKYFSEKALASLIKSTSGSLIEIKIDYCKYYKCAAIIQAIHRNCPNLKYLKLIISNWDILELEKVLINCQHLKVLFIITEYLYNWKLFFETLTKSSPANLFKFKFQFVDSPSSKLLRFFFDNWKGVSPILLSFDKKSAVRMDDLIRKYEAEGIIKNHNNLHRDNRDDGFEWD</sequence>
<evidence type="ECO:0000313" key="3">
    <source>
        <dbReference type="Proteomes" id="UP000247702"/>
    </source>
</evidence>
<name>A0A2Z6SGK8_9GLOM</name>